<proteinExistence type="predicted"/>
<name>A0A7X2X3A0_STRPA</name>
<dbReference type="Proteomes" id="UP000441330">
    <property type="component" value="Unassembled WGS sequence"/>
</dbReference>
<reference evidence="1 2" key="1">
    <citation type="journal article" date="2019" name="Nat. Med.">
        <title>A library of human gut bacterial isolates paired with longitudinal multiomics data enables mechanistic microbiome research.</title>
        <authorList>
            <person name="Poyet M."/>
            <person name="Groussin M."/>
            <person name="Gibbons S.M."/>
            <person name="Avila-Pacheco J."/>
            <person name="Jiang X."/>
            <person name="Kearney S.M."/>
            <person name="Perrotta A.R."/>
            <person name="Berdy B."/>
            <person name="Zhao S."/>
            <person name="Lieberman T.D."/>
            <person name="Swanson P.K."/>
            <person name="Smith M."/>
            <person name="Roesemann S."/>
            <person name="Alexander J.E."/>
            <person name="Rich S.A."/>
            <person name="Livny J."/>
            <person name="Vlamakis H."/>
            <person name="Clish C."/>
            <person name="Bullock K."/>
            <person name="Deik A."/>
            <person name="Scott J."/>
            <person name="Pierce K.A."/>
            <person name="Xavier R.J."/>
            <person name="Alm E.J."/>
        </authorList>
    </citation>
    <scope>NUCLEOTIDE SEQUENCE [LARGE SCALE GENOMIC DNA]</scope>
    <source>
        <strain evidence="1 2">BIOML-A1</strain>
    </source>
</reference>
<comment type="caution">
    <text evidence="1">The sequence shown here is derived from an EMBL/GenBank/DDBJ whole genome shotgun (WGS) entry which is preliminary data.</text>
</comment>
<protein>
    <recommendedName>
        <fullName evidence="3">Sporulation protein Cse60</fullName>
    </recommendedName>
</protein>
<dbReference type="EMBL" id="WMZJ01000002">
    <property type="protein sequence ID" value="MTS53975.1"/>
    <property type="molecule type" value="Genomic_DNA"/>
</dbReference>
<evidence type="ECO:0000313" key="2">
    <source>
        <dbReference type="Proteomes" id="UP000441330"/>
    </source>
</evidence>
<gene>
    <name evidence="1" type="ORF">GMC94_03565</name>
</gene>
<evidence type="ECO:0008006" key="3">
    <source>
        <dbReference type="Google" id="ProtNLM"/>
    </source>
</evidence>
<organism evidence="1 2">
    <name type="scientific">Streptococcus parasanguinis</name>
    <dbReference type="NCBI Taxonomy" id="1318"/>
    <lineage>
        <taxon>Bacteria</taxon>
        <taxon>Bacillati</taxon>
        <taxon>Bacillota</taxon>
        <taxon>Bacilli</taxon>
        <taxon>Lactobacillales</taxon>
        <taxon>Streptococcaceae</taxon>
        <taxon>Streptococcus</taxon>
    </lineage>
</organism>
<evidence type="ECO:0000313" key="1">
    <source>
        <dbReference type="EMBL" id="MTS53975.1"/>
    </source>
</evidence>
<sequence>MQLAIFEHHIFDDPIEDFEEEFNELLKDKEIINIKQSVLKGEEDDVILYITVLYK</sequence>
<accession>A0A7X2X3A0</accession>
<dbReference type="AlphaFoldDB" id="A0A7X2X3A0"/>
<dbReference type="RefSeq" id="WP_155200367.1">
    <property type="nucleotide sequence ID" value="NZ_RCYS01000002.1"/>
</dbReference>